<feature type="transmembrane region" description="Helical" evidence="5">
    <location>
        <begin position="202"/>
        <end position="225"/>
    </location>
</feature>
<dbReference type="PANTHER" id="PTHR22950">
    <property type="entry name" value="AMINO ACID TRANSPORTER"/>
    <property type="match status" value="1"/>
</dbReference>
<feature type="domain" description="Amino acid transporter transmembrane" evidence="6">
    <location>
        <begin position="48"/>
        <end position="397"/>
    </location>
</feature>
<feature type="transmembrane region" description="Helical" evidence="5">
    <location>
        <begin position="345"/>
        <end position="364"/>
    </location>
</feature>
<keyword evidence="2 5" id="KW-0812">Transmembrane</keyword>
<reference evidence="7 8" key="1">
    <citation type="journal article" date="2024" name="Science">
        <title>Giant polyketide synthase enzymes in the biosynthesis of giant marine polyether toxins.</title>
        <authorList>
            <person name="Fallon T.R."/>
            <person name="Shende V.V."/>
            <person name="Wierzbicki I.H."/>
            <person name="Pendleton A.L."/>
            <person name="Watervoot N.F."/>
            <person name="Auber R.P."/>
            <person name="Gonzalez D.J."/>
            <person name="Wisecaver J.H."/>
            <person name="Moore B.S."/>
        </authorList>
    </citation>
    <scope>NUCLEOTIDE SEQUENCE [LARGE SCALE GENOMIC DNA]</scope>
    <source>
        <strain evidence="7 8">12B1</strain>
    </source>
</reference>
<feature type="transmembrane region" description="Helical" evidence="5">
    <location>
        <begin position="376"/>
        <end position="396"/>
    </location>
</feature>
<dbReference type="PANTHER" id="PTHR22950:SF349">
    <property type="entry name" value="AMINO ACID TRANSPORTER TRANSMEMBRANE DOMAIN-CONTAINING PROTEIN"/>
    <property type="match status" value="1"/>
</dbReference>
<feature type="transmembrane region" description="Helical" evidence="5">
    <location>
        <begin position="313"/>
        <end position="333"/>
    </location>
</feature>
<comment type="caution">
    <text evidence="7">The sequence shown here is derived from an EMBL/GenBank/DDBJ whole genome shotgun (WGS) entry which is preliminary data.</text>
</comment>
<dbReference type="GO" id="GO:0005774">
    <property type="term" value="C:vacuolar membrane"/>
    <property type="evidence" value="ECO:0007669"/>
    <property type="project" value="TreeGrafter"/>
</dbReference>
<comment type="subcellular location">
    <subcellularLocation>
        <location evidence="1">Membrane</location>
        <topology evidence="1">Multi-pass membrane protein</topology>
    </subcellularLocation>
</comment>
<keyword evidence="3 5" id="KW-1133">Transmembrane helix</keyword>
<evidence type="ECO:0000256" key="3">
    <source>
        <dbReference type="ARBA" id="ARBA00022989"/>
    </source>
</evidence>
<name>A0AB34IL90_PRYPA</name>
<dbReference type="GO" id="GO:0015179">
    <property type="term" value="F:L-amino acid transmembrane transporter activity"/>
    <property type="evidence" value="ECO:0007669"/>
    <property type="project" value="TreeGrafter"/>
</dbReference>
<feature type="transmembrane region" description="Helical" evidence="5">
    <location>
        <begin position="245"/>
        <end position="265"/>
    </location>
</feature>
<protein>
    <recommendedName>
        <fullName evidence="6">Amino acid transporter transmembrane domain-containing protein</fullName>
    </recommendedName>
</protein>
<dbReference type="AlphaFoldDB" id="A0AB34IL90"/>
<sequence length="409" mass="44226">MAAMACYTATIIVKCFSHMRAKPSPPPLGAALIDPTADEAPSDATPPLRYTDIGYAAFGSAGAWFVTVQMHVTLVLVGTIYHMLASENIIQVLADHGVEFSQLQAVLIVAAVVWLHVFLKTLSEVAALSYFNISVNVVLLVIVLIEALTHQPAEPPTYKWFNTDGVLNFGGAFASFGFAFGVHPVLPSVYATMRTPSQYNTMVILTFVGVMCFYLPMACIGYGVYGDALVSGVPIYKVDELGELPAVQVVIVLLSIHLLCSYPIVLNPPELAFEKLWEPELEKTTSTILPADTPPPPTSCLDRFRMAAARYPLLLRVVCRSGFVGFTTIVSATVPKNKFGPFLDLVSSITSTFTVFILPVVFFVKLVGVRNIPSIELAWIVAILVVSCVGAVFGTIEALNDLFNLKLGS</sequence>
<evidence type="ECO:0000259" key="6">
    <source>
        <dbReference type="Pfam" id="PF01490"/>
    </source>
</evidence>
<evidence type="ECO:0000313" key="7">
    <source>
        <dbReference type="EMBL" id="KAL1499907.1"/>
    </source>
</evidence>
<dbReference type="InterPro" id="IPR013057">
    <property type="entry name" value="AA_transpt_TM"/>
</dbReference>
<evidence type="ECO:0000256" key="5">
    <source>
        <dbReference type="SAM" id="Phobius"/>
    </source>
</evidence>
<dbReference type="Proteomes" id="UP001515480">
    <property type="component" value="Unassembled WGS sequence"/>
</dbReference>
<keyword evidence="4 5" id="KW-0472">Membrane</keyword>
<organism evidence="7 8">
    <name type="scientific">Prymnesium parvum</name>
    <name type="common">Toxic golden alga</name>
    <dbReference type="NCBI Taxonomy" id="97485"/>
    <lineage>
        <taxon>Eukaryota</taxon>
        <taxon>Haptista</taxon>
        <taxon>Haptophyta</taxon>
        <taxon>Prymnesiophyceae</taxon>
        <taxon>Prymnesiales</taxon>
        <taxon>Prymnesiaceae</taxon>
        <taxon>Prymnesium</taxon>
    </lineage>
</organism>
<proteinExistence type="predicted"/>
<feature type="transmembrane region" description="Helical" evidence="5">
    <location>
        <begin position="131"/>
        <end position="149"/>
    </location>
</feature>
<feature type="transmembrane region" description="Helical" evidence="5">
    <location>
        <begin position="169"/>
        <end position="190"/>
    </location>
</feature>
<feature type="transmembrane region" description="Helical" evidence="5">
    <location>
        <begin position="101"/>
        <end position="119"/>
    </location>
</feature>
<dbReference type="Pfam" id="PF01490">
    <property type="entry name" value="Aa_trans"/>
    <property type="match status" value="1"/>
</dbReference>
<evidence type="ECO:0000256" key="4">
    <source>
        <dbReference type="ARBA" id="ARBA00023136"/>
    </source>
</evidence>
<feature type="transmembrane region" description="Helical" evidence="5">
    <location>
        <begin position="55"/>
        <end position="81"/>
    </location>
</feature>
<evidence type="ECO:0000256" key="1">
    <source>
        <dbReference type="ARBA" id="ARBA00004141"/>
    </source>
</evidence>
<dbReference type="EMBL" id="JBGBPQ010000024">
    <property type="protein sequence ID" value="KAL1499907.1"/>
    <property type="molecule type" value="Genomic_DNA"/>
</dbReference>
<accession>A0AB34IL90</accession>
<evidence type="ECO:0000256" key="2">
    <source>
        <dbReference type="ARBA" id="ARBA00022692"/>
    </source>
</evidence>
<evidence type="ECO:0000313" key="8">
    <source>
        <dbReference type="Proteomes" id="UP001515480"/>
    </source>
</evidence>
<gene>
    <name evidence="7" type="ORF">AB1Y20_012590</name>
</gene>
<keyword evidence="8" id="KW-1185">Reference proteome</keyword>